<keyword evidence="2" id="KW-1185">Reference proteome</keyword>
<sequence>MVKTRPKAPKASREELRRKIDDLLRDKKKGECVEILTAYYTNVDLEMIVTDLERGVRNDIAV</sequence>
<organism evidence="1 2">
    <name type="scientific">Ochrobactrum phage vB_OspP_OH</name>
    <dbReference type="NCBI Taxonomy" id="2712957"/>
    <lineage>
        <taxon>Viruses</taxon>
        <taxon>Duplodnaviria</taxon>
        <taxon>Heunggongvirae</taxon>
        <taxon>Uroviricota</taxon>
        <taxon>Caudoviricetes</taxon>
        <taxon>Wolominvirus</taxon>
        <taxon>Wolominvirus OH</taxon>
    </lineage>
</organism>
<protein>
    <submittedName>
        <fullName evidence="1">Uncharacterized protein</fullName>
    </submittedName>
</protein>
<accession>A0A6G6XYH5</accession>
<dbReference type="Proteomes" id="UP000503046">
    <property type="component" value="Segment"/>
</dbReference>
<evidence type="ECO:0000313" key="2">
    <source>
        <dbReference type="Proteomes" id="UP000503046"/>
    </source>
</evidence>
<gene>
    <name evidence="1" type="ORF">phiOH_p19</name>
</gene>
<name>A0A6G6XYH5_9CAUD</name>
<evidence type="ECO:0000313" key="1">
    <source>
        <dbReference type="EMBL" id="QIG66075.1"/>
    </source>
</evidence>
<dbReference type="EMBL" id="MT028492">
    <property type="protein sequence ID" value="QIG66075.1"/>
    <property type="molecule type" value="Genomic_DNA"/>
</dbReference>
<proteinExistence type="predicted"/>
<reference evidence="1 2" key="1">
    <citation type="submission" date="2020-02" db="EMBL/GenBank/DDBJ databases">
        <title>Identification and Characterization of First Virulent Phages, Including a Novel Jumbo Virus, Infecting Ochrobactrum spp.</title>
        <authorList>
            <person name="Decewicz P."/>
            <person name="Golec P."/>
            <person name="Szymczak M."/>
            <person name="Radlinska M."/>
            <person name="Dziewit L."/>
        </authorList>
    </citation>
    <scope>NUCLEOTIDE SEQUENCE [LARGE SCALE GENOMIC DNA]</scope>
</reference>